<name>A0A7J7KRC5_BUGNE</name>
<sequence length="129" mass="14644">MFNNETPESQVLKQPTLYNKNDDISFRTDHLSTVYGFNAKEAELAMLEKLPIIGALEPPDVSEKQSMERAAKLQQLLHFCVNEDLSPSELKLQCPCICSCVSYPFINFLCVFEQMLTASSSSLCWNVWT</sequence>
<keyword evidence="2" id="KW-1185">Reference proteome</keyword>
<evidence type="ECO:0000313" key="1">
    <source>
        <dbReference type="EMBL" id="KAF6040698.1"/>
    </source>
</evidence>
<gene>
    <name evidence="1" type="ORF">EB796_000994</name>
</gene>
<protein>
    <submittedName>
        <fullName evidence="1">SPAG17</fullName>
    </submittedName>
</protein>
<dbReference type="AlphaFoldDB" id="A0A7J7KRC5"/>
<dbReference type="OrthoDB" id="10257153at2759"/>
<comment type="caution">
    <text evidence="1">The sequence shown here is derived from an EMBL/GenBank/DDBJ whole genome shotgun (WGS) entry which is preliminary data.</text>
</comment>
<dbReference type="EMBL" id="VXIV02000112">
    <property type="protein sequence ID" value="KAF6040698.1"/>
    <property type="molecule type" value="Genomic_DNA"/>
</dbReference>
<evidence type="ECO:0000313" key="2">
    <source>
        <dbReference type="Proteomes" id="UP000593567"/>
    </source>
</evidence>
<proteinExistence type="predicted"/>
<dbReference type="Proteomes" id="UP000593567">
    <property type="component" value="Unassembled WGS sequence"/>
</dbReference>
<accession>A0A7J7KRC5</accession>
<organism evidence="1 2">
    <name type="scientific">Bugula neritina</name>
    <name type="common">Brown bryozoan</name>
    <name type="synonym">Sertularia neritina</name>
    <dbReference type="NCBI Taxonomy" id="10212"/>
    <lineage>
        <taxon>Eukaryota</taxon>
        <taxon>Metazoa</taxon>
        <taxon>Spiralia</taxon>
        <taxon>Lophotrochozoa</taxon>
        <taxon>Bryozoa</taxon>
        <taxon>Gymnolaemata</taxon>
        <taxon>Cheilostomatida</taxon>
        <taxon>Flustrina</taxon>
        <taxon>Buguloidea</taxon>
        <taxon>Bugulidae</taxon>
        <taxon>Bugula</taxon>
    </lineage>
</organism>
<reference evidence="1" key="1">
    <citation type="submission" date="2020-06" db="EMBL/GenBank/DDBJ databases">
        <title>Draft genome of Bugula neritina, a colonial animal packing powerful symbionts and potential medicines.</title>
        <authorList>
            <person name="Rayko M."/>
        </authorList>
    </citation>
    <scope>NUCLEOTIDE SEQUENCE [LARGE SCALE GENOMIC DNA]</scope>
    <source>
        <strain evidence="1">Kwan_BN1</strain>
    </source>
</reference>